<feature type="compositionally biased region" description="Polar residues" evidence="1">
    <location>
        <begin position="74"/>
        <end position="85"/>
    </location>
</feature>
<dbReference type="EMBL" id="LKMD01000103">
    <property type="protein sequence ID" value="PIA96046.1"/>
    <property type="molecule type" value="Genomic_DNA"/>
</dbReference>
<evidence type="ECO:0000256" key="1">
    <source>
        <dbReference type="SAM" id="MobiDB-lite"/>
    </source>
</evidence>
<evidence type="ECO:0000313" key="6">
    <source>
        <dbReference type="Proteomes" id="UP001302367"/>
    </source>
</evidence>
<feature type="chain" id="PRO_5013640039" evidence="2">
    <location>
        <begin position="21"/>
        <end position="152"/>
    </location>
</feature>
<organism evidence="3 5">
    <name type="scientific">Cercospora beticola</name>
    <name type="common">Sugarbeet leaf spot fungus</name>
    <dbReference type="NCBI Taxonomy" id="122368"/>
    <lineage>
        <taxon>Eukaryota</taxon>
        <taxon>Fungi</taxon>
        <taxon>Dikarya</taxon>
        <taxon>Ascomycota</taxon>
        <taxon>Pezizomycotina</taxon>
        <taxon>Dothideomycetes</taxon>
        <taxon>Dothideomycetidae</taxon>
        <taxon>Mycosphaerellales</taxon>
        <taxon>Mycosphaerellaceae</taxon>
        <taxon>Cercospora</taxon>
    </lineage>
</organism>
<reference evidence="3 5" key="1">
    <citation type="submission" date="2015-10" db="EMBL/GenBank/DDBJ databases">
        <title>The cercosporin biosynthetic gene cluster was horizontally transferred to several fungal lineages and shown to be expanded in Cercospora beticola based on microsynteny with recipient genomes.</title>
        <authorList>
            <person name="De Jonge R."/>
            <person name="Ebert M.K."/>
            <person name="Suttle J.C."/>
            <person name="Jurick Ii W.M."/>
            <person name="Secor G.A."/>
            <person name="Thomma B.P."/>
            <person name="Van De Peer Y."/>
            <person name="Bolton M.D."/>
        </authorList>
    </citation>
    <scope>NUCLEOTIDE SEQUENCE [LARGE SCALE GENOMIC DNA]</scope>
    <source>
        <strain evidence="3 5">09-40</strain>
    </source>
</reference>
<keyword evidence="6" id="KW-1185">Reference proteome</keyword>
<evidence type="ECO:0000313" key="4">
    <source>
        <dbReference type="EMBL" id="WPB07491.1"/>
    </source>
</evidence>
<proteinExistence type="predicted"/>
<reference evidence="4 6" key="2">
    <citation type="submission" date="2023-09" db="EMBL/GenBank/DDBJ databases">
        <title>Complete-Gapless Cercospora beticola genome.</title>
        <authorList>
            <person name="Wyatt N.A."/>
            <person name="Spanner R.E."/>
            <person name="Bolton M.D."/>
        </authorList>
    </citation>
    <scope>NUCLEOTIDE SEQUENCE [LARGE SCALE GENOMIC DNA]</scope>
    <source>
        <strain evidence="4">Cb09-40</strain>
    </source>
</reference>
<gene>
    <name evidence="3" type="ORF">CB0940_10762</name>
    <name evidence="4" type="ORF">RHO25_012152</name>
</gene>
<dbReference type="AlphaFoldDB" id="A0A2G5HU35"/>
<dbReference type="Proteomes" id="UP000230605">
    <property type="component" value="Chromosome 8"/>
</dbReference>
<feature type="compositionally biased region" description="Low complexity" evidence="1">
    <location>
        <begin position="99"/>
        <end position="115"/>
    </location>
</feature>
<name>A0A2G5HU35_CERBT</name>
<feature type="region of interest" description="Disordered" evidence="1">
    <location>
        <begin position="70"/>
        <end position="131"/>
    </location>
</feature>
<evidence type="ECO:0000313" key="3">
    <source>
        <dbReference type="EMBL" id="PIA96046.1"/>
    </source>
</evidence>
<feature type="signal peptide" evidence="2">
    <location>
        <begin position="1"/>
        <end position="20"/>
    </location>
</feature>
<accession>A0A2G5HU35</accession>
<sequence length="152" mass="14579">MQLTLATSLLALSAFALAEADGPQHGPPPPQGAAAIESAVTSLASQTNLPADITSLAPALSSAGITGVVISGSAEPTGTSGSDSYGNEGQSGGQGQSGSEGESGNSGDSNENNNNNDDDDNNGDRNGASVPVPQVVVAGGAAGLGMAVLAFL</sequence>
<feature type="compositionally biased region" description="Gly residues" evidence="1">
    <location>
        <begin position="89"/>
        <end position="98"/>
    </location>
</feature>
<dbReference type="OrthoDB" id="3649296at2759"/>
<evidence type="ECO:0000256" key="2">
    <source>
        <dbReference type="SAM" id="SignalP"/>
    </source>
</evidence>
<protein>
    <submittedName>
        <fullName evidence="3">Uncharacterized protein</fullName>
    </submittedName>
</protein>
<keyword evidence="2" id="KW-0732">Signal</keyword>
<evidence type="ECO:0000313" key="5">
    <source>
        <dbReference type="Proteomes" id="UP000230605"/>
    </source>
</evidence>
<dbReference type="Proteomes" id="UP001302367">
    <property type="component" value="Chromosome 8"/>
</dbReference>
<dbReference type="EMBL" id="CP134191">
    <property type="protein sequence ID" value="WPB07491.1"/>
    <property type="molecule type" value="Genomic_DNA"/>
</dbReference>